<dbReference type="Proteomes" id="UP000077315">
    <property type="component" value="Unassembled WGS sequence"/>
</dbReference>
<sequence>MHAVIAIEAGALTNLYQECLTLGSIVASYLLKTNYLPVTRYSDLYIGSGDIGTFVVSVGTVDYINEFSLSNKAMNDEFTMGNVLTSLIEYNQKNIFKCDYRELKSNHRILLYE</sequence>
<dbReference type="InParanoid" id="A0A162NC84"/>
<evidence type="ECO:0000313" key="1">
    <source>
        <dbReference type="EMBL" id="OAD73008.1"/>
    </source>
</evidence>
<gene>
    <name evidence="1" type="ORF">PHYBLDRAFT_169265</name>
</gene>
<proteinExistence type="predicted"/>
<organism evidence="1 2">
    <name type="scientific">Phycomyces blakesleeanus (strain ATCC 8743b / DSM 1359 / FGSC 10004 / NBRC 33097 / NRRL 1555)</name>
    <dbReference type="NCBI Taxonomy" id="763407"/>
    <lineage>
        <taxon>Eukaryota</taxon>
        <taxon>Fungi</taxon>
        <taxon>Fungi incertae sedis</taxon>
        <taxon>Mucoromycota</taxon>
        <taxon>Mucoromycotina</taxon>
        <taxon>Mucoromycetes</taxon>
        <taxon>Mucorales</taxon>
        <taxon>Phycomycetaceae</taxon>
        <taxon>Phycomyces</taxon>
    </lineage>
</organism>
<keyword evidence="2" id="KW-1185">Reference proteome</keyword>
<reference evidence="2" key="1">
    <citation type="submission" date="2015-06" db="EMBL/GenBank/DDBJ databases">
        <title>Expansion of signal transduction pathways in fungi by whole-genome duplication.</title>
        <authorList>
            <consortium name="DOE Joint Genome Institute"/>
            <person name="Corrochano L.M."/>
            <person name="Kuo A."/>
            <person name="Marcet-Houben M."/>
            <person name="Polaino S."/>
            <person name="Salamov A."/>
            <person name="Villalobos J.M."/>
            <person name="Alvarez M.I."/>
            <person name="Avalos J."/>
            <person name="Benito E.P."/>
            <person name="Benoit I."/>
            <person name="Burger G."/>
            <person name="Camino L.P."/>
            <person name="Canovas D."/>
            <person name="Cerda-Olmedo E."/>
            <person name="Cheng J.-F."/>
            <person name="Dominguez A."/>
            <person name="Elias M."/>
            <person name="Eslava A.P."/>
            <person name="Glaser F."/>
            <person name="Grimwood J."/>
            <person name="Gutierrez G."/>
            <person name="Heitman J."/>
            <person name="Henrissat B."/>
            <person name="Iturriaga E.A."/>
            <person name="Lang B.F."/>
            <person name="Lavin J.L."/>
            <person name="Lee S."/>
            <person name="Li W."/>
            <person name="Lindquist E."/>
            <person name="Lopez-Garcia S."/>
            <person name="Luque E.M."/>
            <person name="Marcos A.T."/>
            <person name="Martin J."/>
            <person name="McCluskey K."/>
            <person name="Medina H.R."/>
            <person name="Miralles-Duran A."/>
            <person name="Miyazaki A."/>
            <person name="Munoz-Torres E."/>
            <person name="Oguiza J.A."/>
            <person name="Ohm R."/>
            <person name="Olmedo M."/>
            <person name="Orejas M."/>
            <person name="Ortiz-Castellanos L."/>
            <person name="Pisabarro A.G."/>
            <person name="Rodriguez-Romero J."/>
            <person name="Ruiz-Herrera J."/>
            <person name="Ruiz-Vazquez R."/>
            <person name="Sanz C."/>
            <person name="Schackwitz W."/>
            <person name="Schmutz J."/>
            <person name="Shahriari M."/>
            <person name="Shelest E."/>
            <person name="Silva-Franco F."/>
            <person name="Soanes D."/>
            <person name="Syed K."/>
            <person name="Tagua V.G."/>
            <person name="Talbot N.J."/>
            <person name="Thon M."/>
            <person name="De vries R.P."/>
            <person name="Wiebenga A."/>
            <person name="Yadav J.S."/>
            <person name="Braun E.L."/>
            <person name="Baker S."/>
            <person name="Garre V."/>
            <person name="Horwitz B."/>
            <person name="Torres-Martinez S."/>
            <person name="Idnurm A."/>
            <person name="Herrera-Estrella A."/>
            <person name="Gabaldon T."/>
            <person name="Grigoriev I.V."/>
        </authorList>
    </citation>
    <scope>NUCLEOTIDE SEQUENCE [LARGE SCALE GENOMIC DNA]</scope>
    <source>
        <strain evidence="2">NRRL 1555(-)</strain>
    </source>
</reference>
<dbReference type="EMBL" id="KV440982">
    <property type="protein sequence ID" value="OAD73008.1"/>
    <property type="molecule type" value="Genomic_DNA"/>
</dbReference>
<protein>
    <submittedName>
        <fullName evidence="1">Uncharacterized protein</fullName>
    </submittedName>
</protein>
<evidence type="ECO:0000313" key="2">
    <source>
        <dbReference type="Proteomes" id="UP000077315"/>
    </source>
</evidence>
<accession>A0A162NC84</accession>
<dbReference type="VEuPathDB" id="FungiDB:PHYBLDRAFT_169265"/>
<dbReference type="GeneID" id="28996937"/>
<dbReference type="AlphaFoldDB" id="A0A162NC84"/>
<name>A0A162NC84_PHYB8</name>
<dbReference type="RefSeq" id="XP_018291048.1">
    <property type="nucleotide sequence ID" value="XM_018436031.1"/>
</dbReference>